<dbReference type="SUPFAM" id="SSF90123">
    <property type="entry name" value="ABC transporter transmembrane region"/>
    <property type="match status" value="1"/>
</dbReference>
<evidence type="ECO:0000256" key="5">
    <source>
        <dbReference type="ARBA" id="ARBA00022741"/>
    </source>
</evidence>
<dbReference type="Pfam" id="PF00005">
    <property type="entry name" value="ABC_tran"/>
    <property type="match status" value="1"/>
</dbReference>
<dbReference type="AlphaFoldDB" id="A0A8B2NWZ1"/>
<evidence type="ECO:0000256" key="3">
    <source>
        <dbReference type="ARBA" id="ARBA00022448"/>
    </source>
</evidence>
<feature type="transmembrane region" description="Helical" evidence="9">
    <location>
        <begin position="29"/>
        <end position="48"/>
    </location>
</feature>
<dbReference type="Gene3D" id="1.20.1560.10">
    <property type="entry name" value="ABC transporter type 1, transmembrane domain"/>
    <property type="match status" value="1"/>
</dbReference>
<evidence type="ECO:0000259" key="10">
    <source>
        <dbReference type="PROSITE" id="PS50893"/>
    </source>
</evidence>
<keyword evidence="3" id="KW-0813">Transport</keyword>
<dbReference type="PANTHER" id="PTHR11384:SF59">
    <property type="entry name" value="LYSOSOMAL COBALAMIN TRANSPORTER ABCD4"/>
    <property type="match status" value="1"/>
</dbReference>
<dbReference type="Gene3D" id="3.40.50.300">
    <property type="entry name" value="P-loop containing nucleotide triphosphate hydrolases"/>
    <property type="match status" value="1"/>
</dbReference>
<evidence type="ECO:0000313" key="12">
    <source>
        <dbReference type="Proteomes" id="UP000249590"/>
    </source>
</evidence>
<keyword evidence="4 9" id="KW-0812">Transmembrane</keyword>
<comment type="similarity">
    <text evidence="2">Belongs to the ABC transporter superfamily.</text>
</comment>
<dbReference type="SMART" id="SM00382">
    <property type="entry name" value="AAA"/>
    <property type="match status" value="1"/>
</dbReference>
<evidence type="ECO:0000256" key="8">
    <source>
        <dbReference type="ARBA" id="ARBA00023136"/>
    </source>
</evidence>
<dbReference type="GO" id="GO:0005886">
    <property type="term" value="C:plasma membrane"/>
    <property type="evidence" value="ECO:0007669"/>
    <property type="project" value="UniProtKB-SubCell"/>
</dbReference>
<feature type="transmembrane region" description="Helical" evidence="9">
    <location>
        <begin position="172"/>
        <end position="193"/>
    </location>
</feature>
<dbReference type="Proteomes" id="UP000249590">
    <property type="component" value="Unassembled WGS sequence"/>
</dbReference>
<keyword evidence="7 9" id="KW-1133">Transmembrane helix</keyword>
<comment type="subcellular location">
    <subcellularLocation>
        <location evidence="1">Cell membrane</location>
        <topology evidence="1">Multi-pass membrane protein</topology>
    </subcellularLocation>
</comment>
<organism evidence="11 12">
    <name type="scientific">Acuticoccus sediminis</name>
    <dbReference type="NCBI Taxonomy" id="2184697"/>
    <lineage>
        <taxon>Bacteria</taxon>
        <taxon>Pseudomonadati</taxon>
        <taxon>Pseudomonadota</taxon>
        <taxon>Alphaproteobacteria</taxon>
        <taxon>Hyphomicrobiales</taxon>
        <taxon>Amorphaceae</taxon>
        <taxon>Acuticoccus</taxon>
    </lineage>
</organism>
<feature type="transmembrane region" description="Helical" evidence="9">
    <location>
        <begin position="296"/>
        <end position="318"/>
    </location>
</feature>
<keyword evidence="8 9" id="KW-0472">Membrane</keyword>
<dbReference type="PANTHER" id="PTHR11384">
    <property type="entry name" value="ATP-BINDING CASSETTE, SUB-FAMILY D MEMBER"/>
    <property type="match status" value="1"/>
</dbReference>
<keyword evidence="5" id="KW-0547">Nucleotide-binding</keyword>
<gene>
    <name evidence="11" type="ORF">DLJ53_01240</name>
</gene>
<proteinExistence type="inferred from homology"/>
<evidence type="ECO:0000256" key="7">
    <source>
        <dbReference type="ARBA" id="ARBA00022989"/>
    </source>
</evidence>
<evidence type="ECO:0000256" key="4">
    <source>
        <dbReference type="ARBA" id="ARBA00022692"/>
    </source>
</evidence>
<sequence length="746" mass="80940">MCAQFKRGWMTMKFRPSIWASRLTEGQSVLAAAGTAAIMAVVLHLLLVDAPGAMFSGLSYLSTWAGTAMAITWGVGLSVLPLLYAFGRAHPKLRQPLRRPGKTPVSGMRGFWGLLSAYWTSERWAEAWSLTIAVFAITTLISKSSVWAATASADFLNSIVSFHTPTEGTDPVAVLMMAVAAFGGIYLARYGAIGFRHFVSASLHRKARGWTQAQFSSAMLGRNHIAMNLMSNRDAAPGAVGRMPDNVDQRVDECTNNMFGGIIGLAMGVWGSVTSIYFVSSAIISRSVEVPFLERWFAAAGAAATDAFGATVGAALTFSPGEYGSALLVAVVIALYVPLGTFCAWLLGRVLERQTLERQARDGTWRGELNEMLGRSGQLAISGGQRVQEQTNGKLYRGIDEVWHRMNITQAGFMMFTNSYNFLSKRLVSYLPALPGYLSGALTFRAYSATSELAAELIEDCSWFIQVMPAIATLKANAVRLSEVAEAIEVASDQTEFYSQTGVHKFRHLSQDPHFGLTLKNVALHHRGKDSAPFLTVPQINIRPGHWAYVRGQNGCGKSSLMKAIAGLWPYGTGDIVLPTGAKMFFAGQDPDLPTRLTLKELVTYPDFPSRFSDIQVAAALAEVGLGKFIANLDDDLHHGKPWNNVFSGGQRQRLVLARIILQKPDVLLLDEACAALDPLATLEFHRLLAENLPKAIVISIMHTPEPPVAPGGKAYYDKILYIEDGIADIHALGHAAPAVDQIAAE</sequence>
<feature type="transmembrane region" description="Helical" evidence="9">
    <location>
        <begin position="127"/>
        <end position="151"/>
    </location>
</feature>
<dbReference type="InterPro" id="IPR036640">
    <property type="entry name" value="ABC1_TM_sf"/>
</dbReference>
<feature type="transmembrane region" description="Helical" evidence="9">
    <location>
        <begin position="60"/>
        <end position="84"/>
    </location>
</feature>
<dbReference type="EMBL" id="QHHQ01000001">
    <property type="protein sequence ID" value="RAI03180.1"/>
    <property type="molecule type" value="Genomic_DNA"/>
</dbReference>
<dbReference type="GO" id="GO:0005524">
    <property type="term" value="F:ATP binding"/>
    <property type="evidence" value="ECO:0007669"/>
    <property type="project" value="UniProtKB-KW"/>
</dbReference>
<dbReference type="InterPro" id="IPR003593">
    <property type="entry name" value="AAA+_ATPase"/>
</dbReference>
<protein>
    <submittedName>
        <fullName evidence="11">ABC transporter ATP-binding protein</fullName>
    </submittedName>
</protein>
<dbReference type="InterPro" id="IPR017871">
    <property type="entry name" value="ABC_transporter-like_CS"/>
</dbReference>
<evidence type="ECO:0000313" key="11">
    <source>
        <dbReference type="EMBL" id="RAI03180.1"/>
    </source>
</evidence>
<accession>A0A8B2NWZ1</accession>
<dbReference type="GO" id="GO:0016887">
    <property type="term" value="F:ATP hydrolysis activity"/>
    <property type="evidence" value="ECO:0007669"/>
    <property type="project" value="InterPro"/>
</dbReference>
<feature type="transmembrane region" description="Helical" evidence="9">
    <location>
        <begin position="258"/>
        <end position="284"/>
    </location>
</feature>
<feature type="transmembrane region" description="Helical" evidence="9">
    <location>
        <begin position="324"/>
        <end position="348"/>
    </location>
</feature>
<evidence type="ECO:0000256" key="1">
    <source>
        <dbReference type="ARBA" id="ARBA00004651"/>
    </source>
</evidence>
<keyword evidence="6 11" id="KW-0067">ATP-binding</keyword>
<comment type="caution">
    <text evidence="11">The sequence shown here is derived from an EMBL/GenBank/DDBJ whole genome shotgun (WGS) entry which is preliminary data.</text>
</comment>
<dbReference type="SUPFAM" id="SSF52540">
    <property type="entry name" value="P-loop containing nucleoside triphosphate hydrolases"/>
    <property type="match status" value="1"/>
</dbReference>
<dbReference type="InterPro" id="IPR003439">
    <property type="entry name" value="ABC_transporter-like_ATP-bd"/>
</dbReference>
<dbReference type="InterPro" id="IPR027417">
    <property type="entry name" value="P-loop_NTPase"/>
</dbReference>
<dbReference type="PROSITE" id="PS50893">
    <property type="entry name" value="ABC_TRANSPORTER_2"/>
    <property type="match status" value="1"/>
</dbReference>
<keyword evidence="12" id="KW-1185">Reference proteome</keyword>
<reference evidence="11 12" key="1">
    <citation type="submission" date="2018-05" db="EMBL/GenBank/DDBJ databases">
        <title>Acuticoccus sediminis sp. nov., isolated from deep-sea sediment of Indian Ocean.</title>
        <authorList>
            <person name="Liu X."/>
            <person name="Lai Q."/>
            <person name="Du Y."/>
            <person name="Sun F."/>
            <person name="Zhang X."/>
            <person name="Wang S."/>
            <person name="Shao Z."/>
        </authorList>
    </citation>
    <scope>NUCLEOTIDE SEQUENCE [LARGE SCALE GENOMIC DNA]</scope>
    <source>
        <strain evidence="11 12">PTG4-2</strain>
    </source>
</reference>
<feature type="domain" description="ABC transporter" evidence="10">
    <location>
        <begin position="517"/>
        <end position="743"/>
    </location>
</feature>
<dbReference type="PROSITE" id="PS00211">
    <property type="entry name" value="ABC_TRANSPORTER_1"/>
    <property type="match status" value="1"/>
</dbReference>
<evidence type="ECO:0000256" key="2">
    <source>
        <dbReference type="ARBA" id="ARBA00005417"/>
    </source>
</evidence>
<evidence type="ECO:0000256" key="6">
    <source>
        <dbReference type="ARBA" id="ARBA00022840"/>
    </source>
</evidence>
<dbReference type="InterPro" id="IPR050835">
    <property type="entry name" value="ABC_transporter_sub-D"/>
</dbReference>
<name>A0A8B2NWZ1_9HYPH</name>
<evidence type="ECO:0000256" key="9">
    <source>
        <dbReference type="SAM" id="Phobius"/>
    </source>
</evidence>